<dbReference type="PANTHER" id="PTHR10578:SF104">
    <property type="entry name" value="CYTOCHROME B2, MITOCHONDRIAL-RELATED"/>
    <property type="match status" value="1"/>
</dbReference>
<dbReference type="InterPro" id="IPR001199">
    <property type="entry name" value="Cyt_B5-like_heme/steroid-bd"/>
</dbReference>
<dbReference type="RefSeq" id="XP_006667113.1">
    <property type="nucleotide sequence ID" value="XM_006667050.1"/>
</dbReference>
<protein>
    <submittedName>
        <fullName evidence="6">Cytochrome b2</fullName>
    </submittedName>
</protein>
<dbReference type="InParanoid" id="G3J2V7"/>
<dbReference type="SUPFAM" id="SSF55856">
    <property type="entry name" value="Cytochrome b5-like heme/steroid binding domain"/>
    <property type="match status" value="1"/>
</dbReference>
<dbReference type="InterPro" id="IPR000262">
    <property type="entry name" value="FMN-dep_DH"/>
</dbReference>
<gene>
    <name evidence="6" type="ORF">CCM_01896</name>
</gene>
<feature type="compositionally biased region" description="Basic and acidic residues" evidence="3">
    <location>
        <begin position="270"/>
        <end position="283"/>
    </location>
</feature>
<dbReference type="PRINTS" id="PR00363">
    <property type="entry name" value="CYTOCHROMEB5"/>
</dbReference>
<dbReference type="STRING" id="983644.G3J2V7"/>
<organism evidence="6 7">
    <name type="scientific">Cordyceps militaris (strain CM01)</name>
    <name type="common">Caterpillar fungus</name>
    <dbReference type="NCBI Taxonomy" id="983644"/>
    <lineage>
        <taxon>Eukaryota</taxon>
        <taxon>Fungi</taxon>
        <taxon>Dikarya</taxon>
        <taxon>Ascomycota</taxon>
        <taxon>Pezizomycotina</taxon>
        <taxon>Sordariomycetes</taxon>
        <taxon>Hypocreomycetidae</taxon>
        <taxon>Hypocreales</taxon>
        <taxon>Cordycipitaceae</taxon>
        <taxon>Cordyceps</taxon>
    </lineage>
</organism>
<dbReference type="Gene3D" id="3.20.20.70">
    <property type="entry name" value="Aldolase class I"/>
    <property type="match status" value="1"/>
</dbReference>
<evidence type="ECO:0000259" key="5">
    <source>
        <dbReference type="PROSITE" id="PS51349"/>
    </source>
</evidence>
<dbReference type="VEuPathDB" id="FungiDB:CCM_01896"/>
<evidence type="ECO:0000259" key="4">
    <source>
        <dbReference type="PROSITE" id="PS50255"/>
    </source>
</evidence>
<comment type="cofactor">
    <cofactor evidence="1">
        <name>FMN</name>
        <dbReference type="ChEBI" id="CHEBI:58210"/>
    </cofactor>
</comment>
<dbReference type="Pfam" id="PF00173">
    <property type="entry name" value="Cyt-b5"/>
    <property type="match status" value="1"/>
</dbReference>
<dbReference type="Pfam" id="PF01070">
    <property type="entry name" value="FMN_dh"/>
    <property type="match status" value="1"/>
</dbReference>
<dbReference type="eggNOG" id="KOG0537">
    <property type="taxonomic scope" value="Eukaryota"/>
</dbReference>
<dbReference type="InterPro" id="IPR037396">
    <property type="entry name" value="FMN_HAD"/>
</dbReference>
<feature type="domain" description="Cytochrome b5 heme-binding" evidence="4">
    <location>
        <begin position="2"/>
        <end position="79"/>
    </location>
</feature>
<dbReference type="EMBL" id="JH126399">
    <property type="protein sequence ID" value="EGX97236.1"/>
    <property type="molecule type" value="Genomic_DNA"/>
</dbReference>
<evidence type="ECO:0000256" key="2">
    <source>
        <dbReference type="ARBA" id="ARBA00023002"/>
    </source>
</evidence>
<dbReference type="InterPro" id="IPR036400">
    <property type="entry name" value="Cyt_B5-like_heme/steroid_sf"/>
</dbReference>
<proteinExistence type="predicted"/>
<dbReference type="Gene3D" id="3.10.120.10">
    <property type="entry name" value="Cytochrome b5-like heme/steroid binding domain"/>
    <property type="match status" value="1"/>
</dbReference>
<dbReference type="GO" id="GO:0016491">
    <property type="term" value="F:oxidoreductase activity"/>
    <property type="evidence" value="ECO:0007669"/>
    <property type="project" value="UniProtKB-KW"/>
</dbReference>
<dbReference type="Proteomes" id="UP000001610">
    <property type="component" value="Unassembled WGS sequence"/>
</dbReference>
<dbReference type="PROSITE" id="PS51349">
    <property type="entry name" value="FMN_HYDROXY_ACID_DH_2"/>
    <property type="match status" value="1"/>
</dbReference>
<feature type="region of interest" description="Disordered" evidence="3">
    <location>
        <begin position="270"/>
        <end position="289"/>
    </location>
</feature>
<reference evidence="6 7" key="1">
    <citation type="journal article" date="2011" name="Genome Biol.">
        <title>Genome sequence of the insect pathogenic fungus Cordyceps militaris, a valued traditional Chinese medicine.</title>
        <authorList>
            <person name="Zheng P."/>
            <person name="Xia Y."/>
            <person name="Xiao G."/>
            <person name="Xiong C."/>
            <person name="Hu X."/>
            <person name="Zhang S."/>
            <person name="Zheng H."/>
            <person name="Huang Y."/>
            <person name="Zhou Y."/>
            <person name="Wang S."/>
            <person name="Zhao G.P."/>
            <person name="Liu X."/>
            <person name="St Leger R.J."/>
            <person name="Wang C."/>
        </authorList>
    </citation>
    <scope>NUCLEOTIDE SEQUENCE [LARGE SCALE GENOMIC DNA]</scope>
    <source>
        <strain evidence="6 7">CM01</strain>
    </source>
</reference>
<dbReference type="GeneID" id="18163925"/>
<dbReference type="PANTHER" id="PTHR10578">
    <property type="entry name" value="S -2-HYDROXY-ACID OXIDASE-RELATED"/>
    <property type="match status" value="1"/>
</dbReference>
<dbReference type="KEGG" id="cmt:CCM_01896"/>
<accession>G3J2V7</accession>
<evidence type="ECO:0000313" key="7">
    <source>
        <dbReference type="Proteomes" id="UP000001610"/>
    </source>
</evidence>
<keyword evidence="7" id="KW-1185">Reference proteome</keyword>
<sequence length="519" mass="56108">MPRNISVAEVRKHSSVESCWIVVDGQVYDMTSFAPSHPGGAQIIYRHGGKDASDQYNAVHAPSLISKTLDAKHQVGTLDAQSAPADWNPAGAATPEPSAGKPPLARIINLHDFEAAARRSLSTPSWAYIHSAANDCITRDANAAMLRRIWLRPAVMRDVGRVRTRTALFGCDLAIPVYVSAVGTVRAAAPDGELALARGAAAAGIVHCISTAASYPLDEILHATPARAWFQLYVNKDRRATERLLRLVQDSGKVAAVMVTVDLPVISKREEDERAQAADRPAADGKSAGMAAQTASFIDPRLTWSDIPWIRKGTTLPLLVKGIQRWEDAQMAMRYGCDGIVVSNHGGRAADTAQPAIITLLELHKNCPEVFDKLVVLVDGGFRRGSDVVKAVCLGASAVGLGRSFMYAVHYGEEGVVHAANVLREEIEVAMRLCGMSDLMADASPRYLNTKLVDGLVADREHAYLREPKKRISKIPVNEATLILQVQSTMTSYQYEAHPIDALAMVLVGPQLIKPDPTP</sequence>
<dbReference type="InterPro" id="IPR013785">
    <property type="entry name" value="Aldolase_TIM"/>
</dbReference>
<dbReference type="HOGENOM" id="CLU_020639_1_1_1"/>
<dbReference type="SUPFAM" id="SSF51395">
    <property type="entry name" value="FMN-linked oxidoreductases"/>
    <property type="match status" value="1"/>
</dbReference>
<keyword evidence="2" id="KW-0560">Oxidoreductase</keyword>
<evidence type="ECO:0000256" key="3">
    <source>
        <dbReference type="SAM" id="MobiDB-lite"/>
    </source>
</evidence>
<evidence type="ECO:0000313" key="6">
    <source>
        <dbReference type="EMBL" id="EGX97236.1"/>
    </source>
</evidence>
<dbReference type="PROSITE" id="PS50255">
    <property type="entry name" value="CYTOCHROME_B5_2"/>
    <property type="match status" value="1"/>
</dbReference>
<name>G3J2V7_CORMM</name>
<dbReference type="OMA" id="STITEDW"/>
<dbReference type="OrthoDB" id="1925334at2759"/>
<dbReference type="eggNOG" id="KOG0538">
    <property type="taxonomic scope" value="Eukaryota"/>
</dbReference>
<feature type="domain" description="FMN hydroxy acid dehydrogenase" evidence="5">
    <location>
        <begin position="102"/>
        <end position="452"/>
    </location>
</feature>
<evidence type="ECO:0000256" key="1">
    <source>
        <dbReference type="ARBA" id="ARBA00001917"/>
    </source>
</evidence>
<dbReference type="SMART" id="SM01117">
    <property type="entry name" value="Cyt-b5"/>
    <property type="match status" value="1"/>
</dbReference>
<dbReference type="AlphaFoldDB" id="G3J2V7"/>